<proteinExistence type="predicted"/>
<organism evidence="4 5">
    <name type="scientific">Flexivirga endophytica</name>
    <dbReference type="NCBI Taxonomy" id="1849103"/>
    <lineage>
        <taxon>Bacteria</taxon>
        <taxon>Bacillati</taxon>
        <taxon>Actinomycetota</taxon>
        <taxon>Actinomycetes</taxon>
        <taxon>Micrococcales</taxon>
        <taxon>Dermacoccaceae</taxon>
        <taxon>Flexivirga</taxon>
    </lineage>
</organism>
<name>A0A916T2J5_9MICO</name>
<dbReference type="PANTHER" id="PTHR43046:SF2">
    <property type="entry name" value="8-OXO-DGTP DIPHOSPHATASE-RELATED"/>
    <property type="match status" value="1"/>
</dbReference>
<accession>A0A916T2J5</accession>
<dbReference type="PROSITE" id="PS00893">
    <property type="entry name" value="NUDIX_BOX"/>
    <property type="match status" value="1"/>
</dbReference>
<dbReference type="Gene3D" id="3.90.79.10">
    <property type="entry name" value="Nucleoside Triphosphate Pyrophosphohydrolase"/>
    <property type="match status" value="1"/>
</dbReference>
<dbReference type="InterPro" id="IPR015797">
    <property type="entry name" value="NUDIX_hydrolase-like_dom_sf"/>
</dbReference>
<dbReference type="CDD" id="cd04690">
    <property type="entry name" value="NUDIX_Hydrolase"/>
    <property type="match status" value="1"/>
</dbReference>
<dbReference type="Pfam" id="PF00293">
    <property type="entry name" value="NUDIX"/>
    <property type="match status" value="1"/>
</dbReference>
<dbReference type="InterPro" id="IPR000086">
    <property type="entry name" value="NUDIX_hydrolase_dom"/>
</dbReference>
<dbReference type="AlphaFoldDB" id="A0A916T2J5"/>
<sequence>MPGSEIVVSAVVFRDPEGRVLTVRKTGTTKFMFPGGKLEPGERAIDAAVREVGEELDIQVHAADLRLVGTFASDAANEPGHTVTATVYEHAYVPVADPAAEIAELRWADLSCEAPVDLAPLLALSVFPALRAGS</sequence>
<comment type="cofactor">
    <cofactor evidence="1">
        <name>Mg(2+)</name>
        <dbReference type="ChEBI" id="CHEBI:18420"/>
    </cofactor>
</comment>
<reference evidence="4" key="2">
    <citation type="submission" date="2020-09" db="EMBL/GenBank/DDBJ databases">
        <authorList>
            <person name="Sun Q."/>
            <person name="Zhou Y."/>
        </authorList>
    </citation>
    <scope>NUCLEOTIDE SEQUENCE</scope>
    <source>
        <strain evidence="4">CGMCC 1.15085</strain>
    </source>
</reference>
<dbReference type="GO" id="GO:0016787">
    <property type="term" value="F:hydrolase activity"/>
    <property type="evidence" value="ECO:0007669"/>
    <property type="project" value="UniProtKB-KW"/>
</dbReference>
<dbReference type="PROSITE" id="PS51462">
    <property type="entry name" value="NUDIX"/>
    <property type="match status" value="1"/>
</dbReference>
<evidence type="ECO:0000259" key="3">
    <source>
        <dbReference type="PROSITE" id="PS51462"/>
    </source>
</evidence>
<evidence type="ECO:0000313" key="5">
    <source>
        <dbReference type="Proteomes" id="UP000636793"/>
    </source>
</evidence>
<evidence type="ECO:0000256" key="1">
    <source>
        <dbReference type="ARBA" id="ARBA00001946"/>
    </source>
</evidence>
<evidence type="ECO:0000256" key="2">
    <source>
        <dbReference type="ARBA" id="ARBA00022801"/>
    </source>
</evidence>
<dbReference type="RefSeq" id="WP_188836700.1">
    <property type="nucleotide sequence ID" value="NZ_BMHI01000003.1"/>
</dbReference>
<dbReference type="Proteomes" id="UP000636793">
    <property type="component" value="Unassembled WGS sequence"/>
</dbReference>
<dbReference type="SUPFAM" id="SSF55811">
    <property type="entry name" value="Nudix"/>
    <property type="match status" value="1"/>
</dbReference>
<gene>
    <name evidence="4" type="ORF">GCM10011492_18080</name>
</gene>
<feature type="domain" description="Nudix hydrolase" evidence="3">
    <location>
        <begin position="3"/>
        <end position="131"/>
    </location>
</feature>
<comment type="caution">
    <text evidence="4">The sequence shown here is derived from an EMBL/GenBank/DDBJ whole genome shotgun (WGS) entry which is preliminary data.</text>
</comment>
<dbReference type="PANTHER" id="PTHR43046">
    <property type="entry name" value="GDP-MANNOSE MANNOSYL HYDROLASE"/>
    <property type="match status" value="1"/>
</dbReference>
<evidence type="ECO:0000313" key="4">
    <source>
        <dbReference type="EMBL" id="GGB28229.1"/>
    </source>
</evidence>
<keyword evidence="5" id="KW-1185">Reference proteome</keyword>
<keyword evidence="2" id="KW-0378">Hydrolase</keyword>
<reference evidence="4" key="1">
    <citation type="journal article" date="2014" name="Int. J. Syst. Evol. Microbiol.">
        <title>Complete genome sequence of Corynebacterium casei LMG S-19264T (=DSM 44701T), isolated from a smear-ripened cheese.</title>
        <authorList>
            <consortium name="US DOE Joint Genome Institute (JGI-PGF)"/>
            <person name="Walter F."/>
            <person name="Albersmeier A."/>
            <person name="Kalinowski J."/>
            <person name="Ruckert C."/>
        </authorList>
    </citation>
    <scope>NUCLEOTIDE SEQUENCE</scope>
    <source>
        <strain evidence="4">CGMCC 1.15085</strain>
    </source>
</reference>
<protein>
    <submittedName>
        <fullName evidence="4">MutT/NUDIX family protein</fullName>
    </submittedName>
</protein>
<dbReference type="EMBL" id="BMHI01000003">
    <property type="protein sequence ID" value="GGB28229.1"/>
    <property type="molecule type" value="Genomic_DNA"/>
</dbReference>
<dbReference type="InterPro" id="IPR020084">
    <property type="entry name" value="NUDIX_hydrolase_CS"/>
</dbReference>